<evidence type="ECO:0000256" key="4">
    <source>
        <dbReference type="ARBA" id="ARBA00023180"/>
    </source>
</evidence>
<dbReference type="RefSeq" id="WP_086486571.1">
    <property type="nucleotide sequence ID" value="NZ_MSLT01000001.1"/>
</dbReference>
<dbReference type="Proteomes" id="UP000194798">
    <property type="component" value="Unassembled WGS sequence"/>
</dbReference>
<name>A0A251XCW5_9GAMM</name>
<organism evidence="5 6">
    <name type="scientific">Thioflexithrix psekupsensis</name>
    <dbReference type="NCBI Taxonomy" id="1570016"/>
    <lineage>
        <taxon>Bacteria</taxon>
        <taxon>Pseudomonadati</taxon>
        <taxon>Pseudomonadota</taxon>
        <taxon>Gammaproteobacteria</taxon>
        <taxon>Thiotrichales</taxon>
        <taxon>Thioflexithrix</taxon>
    </lineage>
</organism>
<dbReference type="GO" id="GO:0016787">
    <property type="term" value="F:hydrolase activity"/>
    <property type="evidence" value="ECO:0007669"/>
    <property type="project" value="UniProtKB-KW"/>
</dbReference>
<proteinExistence type="predicted"/>
<dbReference type="PANTHER" id="PTHR23221">
    <property type="entry name" value="GLYCOSYLPHOSPHATIDYLINOSITOL PHOSPHOLIPASE D"/>
    <property type="match status" value="1"/>
</dbReference>
<dbReference type="InterPro" id="IPR013517">
    <property type="entry name" value="FG-GAP"/>
</dbReference>
<protein>
    <recommendedName>
        <fullName evidence="7">FG-GAP repeat protein</fullName>
    </recommendedName>
</protein>
<dbReference type="Gene3D" id="2.130.10.130">
    <property type="entry name" value="Integrin alpha, N-terminal"/>
    <property type="match status" value="2"/>
</dbReference>
<keyword evidence="2" id="KW-0677">Repeat</keyword>
<keyword evidence="3" id="KW-0378">Hydrolase</keyword>
<evidence type="ECO:0000313" key="5">
    <source>
        <dbReference type="EMBL" id="OUD16171.1"/>
    </source>
</evidence>
<reference evidence="5 6" key="1">
    <citation type="submission" date="2016-12" db="EMBL/GenBank/DDBJ databases">
        <title>Thioflexothrix psekupsii D3 genome sequencing and assembly.</title>
        <authorList>
            <person name="Fomenkov A."/>
            <person name="Vincze T."/>
            <person name="Grabovich M."/>
            <person name="Anton B.P."/>
            <person name="Dubinina G."/>
            <person name="Orlova M."/>
            <person name="Belousova E."/>
            <person name="Roberts R.J."/>
        </authorList>
    </citation>
    <scope>NUCLEOTIDE SEQUENCE [LARGE SCALE GENOMIC DNA]</scope>
    <source>
        <strain evidence="5">D3</strain>
    </source>
</reference>
<dbReference type="InterPro" id="IPR028994">
    <property type="entry name" value="Integrin_alpha_N"/>
</dbReference>
<evidence type="ECO:0000313" key="6">
    <source>
        <dbReference type="Proteomes" id="UP000194798"/>
    </source>
</evidence>
<gene>
    <name evidence="5" type="ORF">TPSD3_00130</name>
</gene>
<evidence type="ECO:0000256" key="3">
    <source>
        <dbReference type="ARBA" id="ARBA00022801"/>
    </source>
</evidence>
<evidence type="ECO:0000256" key="1">
    <source>
        <dbReference type="ARBA" id="ARBA00022729"/>
    </source>
</evidence>
<sequence>MRHYHVGILLAGLLATHHTWAITELNVQDQGVVDLFLTGKSPANTLIVDFSSGLTTADFNGDKIADIAVASPSETSLRGISQTGRVAVFFGGNSLKELVSPVDPEHGKENFLISGIIQGEKIGTRLAAGDFDQDGLSDLVMYAPKKGKSDEGPRLYVVYGKTNFSAKMEMPTHADVVITHTHANNVPNAQDSLDVLNLATGDVNGDRVDDLLILDDINNQAHVLFGKAGQKWDKAVDLSVAAGATLRVPGYDDFYHVGLVGATGSGGMTSGLLVSDLNGDGIGDIAIGLPEASVGSLEKAGQVYVVYGKTGLSGAIDLDNADIKISGGLNRDQVGGSLAAGDLDGNGQMDLIIGAPLSGLGQMSTTGIGRVLVLKNVVNRGQSLDLFLDADVTLKLSGEKGKIGFYTGYTLSAQDVNHDGISDLTISSPNAFNGSGKNGWVHVVYGSNALKNMYDLDMDADLAIYTPEPPKSLCCGEMGTGLAISDVDGDGKADLLLGAPRSGFGTSSSGVLHVLLNVAAKQAGATSPNMAQLDSETFQLHLPLVTISDSPFKIWATMNLVDPTALIFELPQDSFGLVEQSSASSSTFDGNTGRLSIPNLHFSGVHYQLELVAVSSDPIRFQIDLTSLKTLP</sequence>
<evidence type="ECO:0000256" key="2">
    <source>
        <dbReference type="ARBA" id="ARBA00022737"/>
    </source>
</evidence>
<comment type="caution">
    <text evidence="5">The sequence shown here is derived from an EMBL/GenBank/DDBJ whole genome shotgun (WGS) entry which is preliminary data.</text>
</comment>
<dbReference type="EMBL" id="MSLT01000001">
    <property type="protein sequence ID" value="OUD16171.1"/>
    <property type="molecule type" value="Genomic_DNA"/>
</dbReference>
<dbReference type="SUPFAM" id="SSF69318">
    <property type="entry name" value="Integrin alpha N-terminal domain"/>
    <property type="match status" value="2"/>
</dbReference>
<dbReference type="PROSITE" id="PS51470">
    <property type="entry name" value="FG_GAP"/>
    <property type="match status" value="2"/>
</dbReference>
<dbReference type="SMART" id="SM00191">
    <property type="entry name" value="Int_alpha"/>
    <property type="match status" value="6"/>
</dbReference>
<dbReference type="Pfam" id="PF01839">
    <property type="entry name" value="FG-GAP"/>
    <property type="match status" value="5"/>
</dbReference>
<dbReference type="InterPro" id="IPR013519">
    <property type="entry name" value="Int_alpha_beta-p"/>
</dbReference>
<dbReference type="AlphaFoldDB" id="A0A251XCW5"/>
<accession>A0A251XCW5</accession>
<keyword evidence="6" id="KW-1185">Reference proteome</keyword>
<dbReference type="PANTHER" id="PTHR23221:SF7">
    <property type="entry name" value="PHOSPHATIDYLINOSITOL-GLYCAN-SPECIFIC PHOSPHOLIPASE D"/>
    <property type="match status" value="1"/>
</dbReference>
<evidence type="ECO:0008006" key="7">
    <source>
        <dbReference type="Google" id="ProtNLM"/>
    </source>
</evidence>
<dbReference type="OrthoDB" id="5950491at2"/>
<keyword evidence="4" id="KW-0325">Glycoprotein</keyword>
<keyword evidence="1" id="KW-0732">Signal</keyword>